<evidence type="ECO:0000256" key="1">
    <source>
        <dbReference type="SAM" id="MobiDB-lite"/>
    </source>
</evidence>
<reference evidence="2" key="1">
    <citation type="submission" date="2020-09" db="EMBL/GenBank/DDBJ databases">
        <title>Streptomyces grisecoloratus sp. nov., isolated from cotton soil.</title>
        <authorList>
            <person name="Xing L."/>
        </authorList>
    </citation>
    <scope>NUCLEOTIDE SEQUENCE</scope>
    <source>
        <strain evidence="2">TRM S81-3</strain>
    </source>
</reference>
<feature type="region of interest" description="Disordered" evidence="1">
    <location>
        <begin position="1"/>
        <end position="32"/>
    </location>
</feature>
<sequence length="52" mass="5382">MSRSERSPARPGTFDAIVPRSRRTPAPAARAFPGVFPATLKTAGAGNSGDRA</sequence>
<accession>A0A926QNP8</accession>
<evidence type="ECO:0000313" key="2">
    <source>
        <dbReference type="EMBL" id="MBD0418538.1"/>
    </source>
</evidence>
<protein>
    <submittedName>
        <fullName evidence="2">Uncharacterized protein</fullName>
    </submittedName>
</protein>
<name>A0A926QNP8_9ACTN</name>
<dbReference type="AlphaFoldDB" id="A0A926QNP8"/>
<evidence type="ECO:0000313" key="3">
    <source>
        <dbReference type="Proteomes" id="UP000621210"/>
    </source>
</evidence>
<dbReference type="EMBL" id="JACVQF010000158">
    <property type="protein sequence ID" value="MBD0418538.1"/>
    <property type="molecule type" value="Genomic_DNA"/>
</dbReference>
<organism evidence="2 3">
    <name type="scientific">Streptomyces griseicoloratus</name>
    <dbReference type="NCBI Taxonomy" id="2752516"/>
    <lineage>
        <taxon>Bacteria</taxon>
        <taxon>Bacillati</taxon>
        <taxon>Actinomycetota</taxon>
        <taxon>Actinomycetes</taxon>
        <taxon>Kitasatosporales</taxon>
        <taxon>Streptomycetaceae</taxon>
        <taxon>Streptomyces</taxon>
    </lineage>
</organism>
<reference evidence="2" key="2">
    <citation type="submission" date="2020-09" db="EMBL/GenBank/DDBJ databases">
        <authorList>
            <person name="Luo X."/>
        </authorList>
    </citation>
    <scope>NUCLEOTIDE SEQUENCE</scope>
    <source>
        <strain evidence="2">TRM S81-3</strain>
    </source>
</reference>
<proteinExistence type="predicted"/>
<dbReference type="RefSeq" id="WP_188179585.1">
    <property type="nucleotide sequence ID" value="NZ_JACVQF010000158.1"/>
</dbReference>
<keyword evidence="3" id="KW-1185">Reference proteome</keyword>
<comment type="caution">
    <text evidence="2">The sequence shown here is derived from an EMBL/GenBank/DDBJ whole genome shotgun (WGS) entry which is preliminary data.</text>
</comment>
<dbReference type="Proteomes" id="UP000621210">
    <property type="component" value="Unassembled WGS sequence"/>
</dbReference>
<gene>
    <name evidence="2" type="ORF">H0H10_05020</name>
</gene>